<dbReference type="Proteomes" id="UP000271125">
    <property type="component" value="Unassembled WGS sequence"/>
</dbReference>
<evidence type="ECO:0000313" key="1">
    <source>
        <dbReference type="EMBL" id="RKX72177.1"/>
    </source>
</evidence>
<reference evidence="1 2" key="1">
    <citation type="submission" date="2018-06" db="EMBL/GenBank/DDBJ databases">
        <title>Extensive metabolic versatility and redundancy in microbially diverse, dynamic hydrothermal sediments.</title>
        <authorList>
            <person name="Dombrowski N."/>
            <person name="Teske A."/>
            <person name="Baker B.J."/>
        </authorList>
    </citation>
    <scope>NUCLEOTIDE SEQUENCE [LARGE SCALE GENOMIC DNA]</scope>
    <source>
        <strain evidence="1">B10_G13</strain>
    </source>
</reference>
<dbReference type="EMBL" id="QNBD01000042">
    <property type="protein sequence ID" value="RKX72177.1"/>
    <property type="molecule type" value="Genomic_DNA"/>
</dbReference>
<comment type="caution">
    <text evidence="1">The sequence shown here is derived from an EMBL/GenBank/DDBJ whole genome shotgun (WGS) entry which is preliminary data.</text>
</comment>
<dbReference type="AlphaFoldDB" id="A0A660SN10"/>
<organism evidence="1 2">
    <name type="scientific">candidate division TA06 bacterium</name>
    <dbReference type="NCBI Taxonomy" id="2250710"/>
    <lineage>
        <taxon>Bacteria</taxon>
        <taxon>Bacteria division TA06</taxon>
    </lineage>
</organism>
<proteinExistence type="predicted"/>
<gene>
    <name evidence="1" type="ORF">DRP43_01360</name>
</gene>
<evidence type="ECO:0000313" key="2">
    <source>
        <dbReference type="Proteomes" id="UP000271125"/>
    </source>
</evidence>
<name>A0A660SN10_UNCT6</name>
<sequence>MRRFSNTSLTIFVQTADIKSYFNLFKYFKTVNIARLNQNGLYDCKSCIDGIIDVIKGNSNEKYNFYIVTPIAKIPLDFIDYMFRWVSIYDGVFMVDKENNVIYSFGFISGKIFSKIDSNVSIWENTFIKYILSYEYEKYNINTNNMKLFGQCI</sequence>
<protein>
    <submittedName>
        <fullName evidence="1">Uncharacterized protein</fullName>
    </submittedName>
</protein>
<accession>A0A660SN10</accession>